<dbReference type="InterPro" id="IPR050570">
    <property type="entry name" value="Cell_wall_metabolism_enzyme"/>
</dbReference>
<dbReference type="CDD" id="cd12797">
    <property type="entry name" value="M23_peptidase"/>
    <property type="match status" value="1"/>
</dbReference>
<evidence type="ECO:0000313" key="2">
    <source>
        <dbReference type="EMBL" id="TQV81967.1"/>
    </source>
</evidence>
<evidence type="ECO:0000313" key="3">
    <source>
        <dbReference type="Proteomes" id="UP000315252"/>
    </source>
</evidence>
<dbReference type="PANTHER" id="PTHR21666">
    <property type="entry name" value="PEPTIDASE-RELATED"/>
    <property type="match status" value="1"/>
</dbReference>
<dbReference type="PANTHER" id="PTHR21666:SF270">
    <property type="entry name" value="MUREIN HYDROLASE ACTIVATOR ENVC"/>
    <property type="match status" value="1"/>
</dbReference>
<gene>
    <name evidence="2" type="ORF">FKG95_06965</name>
</gene>
<keyword evidence="3" id="KW-1185">Reference proteome</keyword>
<proteinExistence type="predicted"/>
<dbReference type="RefSeq" id="WP_142895598.1">
    <property type="nucleotide sequence ID" value="NZ_ML660053.1"/>
</dbReference>
<sequence>MIELYRTGFRAAVIGTAAAVAVVMSGTASASTLELSLPVYCKLGENCFIQQYVDLEPGSGTRDYRCSGATYDGHKGTDFRVKTLADVERGVPVIASAPGEVTGFRDGEPDRLVKSEADRAAVQNKECGNGVVITHGDGWQTQYCHLREGSIAVEKGAKVERGDQLGLVGYSGNAAFPHVHLSVRKGTETIDPFRGTEGGPVCDLGTAPLWTPQSLAKMDQPASQLLDIGFYDGPVEVSEVEAGTVQGFMPQPSSGALVSWGWAINLKKGDEVIASLVSPLGELARNAITLDRNKAQYLLFAGKRRPAGGWPEGNYHAVFTVLRNGNTVIKSEVPVDLR</sequence>
<protein>
    <submittedName>
        <fullName evidence="2">M23 family metallopeptidase</fullName>
    </submittedName>
</protein>
<evidence type="ECO:0000259" key="1">
    <source>
        <dbReference type="Pfam" id="PF01551"/>
    </source>
</evidence>
<dbReference type="InterPro" id="IPR011055">
    <property type="entry name" value="Dup_hybrid_motif"/>
</dbReference>
<accession>A0A545TXN4</accession>
<dbReference type="GO" id="GO:0004222">
    <property type="term" value="F:metalloendopeptidase activity"/>
    <property type="evidence" value="ECO:0007669"/>
    <property type="project" value="TreeGrafter"/>
</dbReference>
<feature type="domain" description="M23ase beta-sheet core" evidence="1">
    <location>
        <begin position="73"/>
        <end position="192"/>
    </location>
</feature>
<dbReference type="Pfam" id="PF01551">
    <property type="entry name" value="Peptidase_M23"/>
    <property type="match status" value="1"/>
</dbReference>
<dbReference type="InterPro" id="IPR016047">
    <property type="entry name" value="M23ase_b-sheet_dom"/>
</dbReference>
<organism evidence="2 3">
    <name type="scientific">Denitrobaculum tricleocarpae</name>
    <dbReference type="NCBI Taxonomy" id="2591009"/>
    <lineage>
        <taxon>Bacteria</taxon>
        <taxon>Pseudomonadati</taxon>
        <taxon>Pseudomonadota</taxon>
        <taxon>Alphaproteobacteria</taxon>
        <taxon>Rhodospirillales</taxon>
        <taxon>Rhodospirillaceae</taxon>
        <taxon>Denitrobaculum</taxon>
    </lineage>
</organism>
<reference evidence="2 3" key="1">
    <citation type="submission" date="2019-06" db="EMBL/GenBank/DDBJ databases">
        <title>Whole genome sequence for Rhodospirillaceae sp. R148.</title>
        <authorList>
            <person name="Wang G."/>
        </authorList>
    </citation>
    <scope>NUCLEOTIDE SEQUENCE [LARGE SCALE GENOMIC DNA]</scope>
    <source>
        <strain evidence="2 3">R148</strain>
    </source>
</reference>
<dbReference type="Gene3D" id="2.70.70.10">
    <property type="entry name" value="Glucose Permease (Domain IIA)"/>
    <property type="match status" value="1"/>
</dbReference>
<dbReference type="EMBL" id="VHSH01000002">
    <property type="protein sequence ID" value="TQV81967.1"/>
    <property type="molecule type" value="Genomic_DNA"/>
</dbReference>
<dbReference type="AlphaFoldDB" id="A0A545TXN4"/>
<dbReference type="SUPFAM" id="SSF51261">
    <property type="entry name" value="Duplicated hybrid motif"/>
    <property type="match status" value="1"/>
</dbReference>
<comment type="caution">
    <text evidence="2">The sequence shown here is derived from an EMBL/GenBank/DDBJ whole genome shotgun (WGS) entry which is preliminary data.</text>
</comment>
<dbReference type="Proteomes" id="UP000315252">
    <property type="component" value="Unassembled WGS sequence"/>
</dbReference>
<dbReference type="OrthoDB" id="5489603at2"/>
<name>A0A545TXN4_9PROT</name>